<dbReference type="AlphaFoldDB" id="A0A7G9B8F0"/>
<dbReference type="Proteomes" id="UP000515960">
    <property type="component" value="Chromosome"/>
</dbReference>
<name>A0A7G9B8F0_9FIRM</name>
<evidence type="ECO:0000313" key="2">
    <source>
        <dbReference type="EMBL" id="QNL45831.1"/>
    </source>
</evidence>
<keyword evidence="3" id="KW-1185">Reference proteome</keyword>
<evidence type="ECO:0000256" key="1">
    <source>
        <dbReference type="SAM" id="MobiDB-lite"/>
    </source>
</evidence>
<dbReference type="InterPro" id="IPR024234">
    <property type="entry name" value="DUF3801"/>
</dbReference>
<gene>
    <name evidence="2" type="ORF">H8790_05435</name>
</gene>
<dbReference type="EMBL" id="CP060490">
    <property type="protein sequence ID" value="QNL45831.1"/>
    <property type="molecule type" value="Genomic_DNA"/>
</dbReference>
<dbReference type="KEGG" id="ohi:H8790_05435"/>
<reference evidence="2 3" key="1">
    <citation type="submission" date="2020-08" db="EMBL/GenBank/DDBJ databases">
        <authorList>
            <person name="Liu C."/>
            <person name="Sun Q."/>
        </authorList>
    </citation>
    <scope>NUCLEOTIDE SEQUENCE [LARGE SCALE GENOMIC DNA]</scope>
    <source>
        <strain evidence="2 3">NSJ-62</strain>
    </source>
</reference>
<feature type="region of interest" description="Disordered" evidence="1">
    <location>
        <begin position="122"/>
        <end position="157"/>
    </location>
</feature>
<feature type="compositionally biased region" description="Basic and acidic residues" evidence="1">
    <location>
        <begin position="140"/>
        <end position="157"/>
    </location>
</feature>
<accession>A0A7G9B8F0</accession>
<organism evidence="2 3">
    <name type="scientific">Oscillibacter hominis</name>
    <dbReference type="NCBI Taxonomy" id="2763056"/>
    <lineage>
        <taxon>Bacteria</taxon>
        <taxon>Bacillati</taxon>
        <taxon>Bacillota</taxon>
        <taxon>Clostridia</taxon>
        <taxon>Eubacteriales</taxon>
        <taxon>Oscillospiraceae</taxon>
        <taxon>Oscillibacter</taxon>
    </lineage>
</organism>
<sequence length="157" mass="17776">MVDEDISRRTIAISVKASKLTARGLAYVVRAVGRKIAKAHRAKQTPHGKQTVKKLMAHSASTNSLELSGDTKLFDRVARKWNVDYAFYQTEPGKYLLFFKSGQADAMTACFSEYSRKVLDKAKSRQPTIPEQMKQAEQQLAKEKPPKEHIKEVSHDR</sequence>
<evidence type="ECO:0000313" key="3">
    <source>
        <dbReference type="Proteomes" id="UP000515960"/>
    </source>
</evidence>
<protein>
    <submittedName>
        <fullName evidence="2">PcfB family protein</fullName>
    </submittedName>
</protein>
<proteinExistence type="predicted"/>
<dbReference type="Pfam" id="PF12687">
    <property type="entry name" value="DUF3801"/>
    <property type="match status" value="1"/>
</dbReference>